<evidence type="ECO:0000313" key="3">
    <source>
        <dbReference type="EMBL" id="GFN07145.1"/>
    </source>
</evidence>
<evidence type="ECO:0000313" key="4">
    <source>
        <dbReference type="Proteomes" id="UP000498740"/>
    </source>
</evidence>
<reference evidence="3 4" key="1">
    <citation type="submission" date="2020-05" db="EMBL/GenBank/DDBJ databases">
        <title>Whole genome shotgun sequence of Streptomyces microflavus NBRC 13062.</title>
        <authorList>
            <person name="Komaki H."/>
            <person name="Tamura T."/>
        </authorList>
    </citation>
    <scope>NUCLEOTIDE SEQUENCE [LARGE SCALE GENOMIC DNA]</scope>
    <source>
        <strain evidence="3 4">NBRC 13062</strain>
    </source>
</reference>
<keyword evidence="2" id="KW-0812">Transmembrane</keyword>
<gene>
    <name evidence="3" type="ORF">Smic_57010</name>
</gene>
<feature type="region of interest" description="Disordered" evidence="1">
    <location>
        <begin position="65"/>
        <end position="165"/>
    </location>
</feature>
<evidence type="ECO:0000256" key="2">
    <source>
        <dbReference type="SAM" id="Phobius"/>
    </source>
</evidence>
<sequence length="405" mass="42748">MLYVAVEGHHPLRKATTLATLAAVLDEEVPPPVRAGALAPVLTALLTRDIPARPDAAALDRMLAEAASPQPAPTPGAPTGRPAPPPAPSPHHPPGRPTRRPLPPGSATRRPSPPRRRVEQPVREQPVRDPDHVPHCAPADSRTTSPSGSPPTPPSGSPTVSDDEARRRRILRRTRMITTASSVVSAAVLAGVILWMTDPPLFGGDGDDGAKGSNRPDTTASAPANGRSAAPPTAGGQPVADGDESGADDDEPEAPVDLLTPQGARQAIAALKPLMGGTKVTDFTLYDEHASAQAPLKSNSRLYDRFSYRDGQAKNDDMGGTLMSGDKPVDLNSVDWDALPALLRTARTTLNIPEPESSYVIVDPSSPFHDDRPVLRVYVSDKYGGAFLTAHLDGRVIEKNPREKG</sequence>
<dbReference type="EMBL" id="BLWD01000001">
    <property type="protein sequence ID" value="GFN07145.1"/>
    <property type="molecule type" value="Genomic_DNA"/>
</dbReference>
<dbReference type="Proteomes" id="UP000498740">
    <property type="component" value="Unassembled WGS sequence"/>
</dbReference>
<organism evidence="3 4">
    <name type="scientific">Streptomyces microflavus</name>
    <name type="common">Streptomyces lipmanii</name>
    <dbReference type="NCBI Taxonomy" id="1919"/>
    <lineage>
        <taxon>Bacteria</taxon>
        <taxon>Bacillati</taxon>
        <taxon>Actinomycetota</taxon>
        <taxon>Actinomycetes</taxon>
        <taxon>Kitasatosporales</taxon>
        <taxon>Streptomycetaceae</taxon>
        <taxon>Streptomyces</taxon>
    </lineage>
</organism>
<comment type="caution">
    <text evidence="3">The sequence shown here is derived from an EMBL/GenBank/DDBJ whole genome shotgun (WGS) entry which is preliminary data.</text>
</comment>
<proteinExistence type="predicted"/>
<evidence type="ECO:0000256" key="1">
    <source>
        <dbReference type="SAM" id="MobiDB-lite"/>
    </source>
</evidence>
<feature type="transmembrane region" description="Helical" evidence="2">
    <location>
        <begin position="176"/>
        <end position="196"/>
    </location>
</feature>
<protein>
    <submittedName>
        <fullName evidence="3">Uncharacterized protein</fullName>
    </submittedName>
</protein>
<accession>A0A7J0CZH4</accession>
<dbReference type="AlphaFoldDB" id="A0A7J0CZH4"/>
<feature type="region of interest" description="Disordered" evidence="1">
    <location>
        <begin position="205"/>
        <end position="257"/>
    </location>
</feature>
<feature type="compositionally biased region" description="Acidic residues" evidence="1">
    <location>
        <begin position="241"/>
        <end position="254"/>
    </location>
</feature>
<keyword evidence="2" id="KW-0472">Membrane</keyword>
<feature type="compositionally biased region" description="Basic and acidic residues" evidence="1">
    <location>
        <begin position="116"/>
        <end position="134"/>
    </location>
</feature>
<feature type="compositionally biased region" description="Pro residues" evidence="1">
    <location>
        <begin position="70"/>
        <end position="92"/>
    </location>
</feature>
<name>A0A7J0CZH4_STRMI</name>
<keyword evidence="2" id="KW-1133">Transmembrane helix</keyword>